<reference evidence="1" key="1">
    <citation type="journal article" date="2014" name="Int. J. Syst. Evol. Microbiol.">
        <title>Complete genome sequence of Corynebacterium casei LMG S-19264T (=DSM 44701T), isolated from a smear-ripened cheese.</title>
        <authorList>
            <consortium name="US DOE Joint Genome Institute (JGI-PGF)"/>
            <person name="Walter F."/>
            <person name="Albersmeier A."/>
            <person name="Kalinowski J."/>
            <person name="Ruckert C."/>
        </authorList>
    </citation>
    <scope>NUCLEOTIDE SEQUENCE</scope>
    <source>
        <strain evidence="1">KCTC 32337</strain>
    </source>
</reference>
<comment type="caution">
    <text evidence="1">The sequence shown here is derived from an EMBL/GenBank/DDBJ whole genome shotgun (WGS) entry which is preliminary data.</text>
</comment>
<protein>
    <submittedName>
        <fullName evidence="1">Uncharacterized protein</fullName>
    </submittedName>
</protein>
<sequence length="70" mass="8376">MHFALLKFRVKVFIRCSGRGRVSMLFHGEFMEEYYAKFQFIPAKIPFNITVATKHVLYVAIVFYVRSRRI</sequence>
<accession>A0A8H9M5C5</accession>
<gene>
    <name evidence="1" type="ORF">GCM10011274_31520</name>
</gene>
<dbReference type="EMBL" id="BMZC01000009">
    <property type="protein sequence ID" value="GGZ70942.1"/>
    <property type="molecule type" value="Genomic_DNA"/>
</dbReference>
<reference evidence="1" key="2">
    <citation type="submission" date="2020-09" db="EMBL/GenBank/DDBJ databases">
        <authorList>
            <person name="Sun Q."/>
            <person name="Kim S."/>
        </authorList>
    </citation>
    <scope>NUCLEOTIDE SEQUENCE</scope>
    <source>
        <strain evidence="1">KCTC 32337</strain>
    </source>
</reference>
<organism evidence="1 2">
    <name type="scientific">Paraglaciecola chathamensis</name>
    <dbReference type="NCBI Taxonomy" id="368405"/>
    <lineage>
        <taxon>Bacteria</taxon>
        <taxon>Pseudomonadati</taxon>
        <taxon>Pseudomonadota</taxon>
        <taxon>Gammaproteobacteria</taxon>
        <taxon>Alteromonadales</taxon>
        <taxon>Alteromonadaceae</taxon>
        <taxon>Paraglaciecola</taxon>
    </lineage>
</organism>
<evidence type="ECO:0000313" key="2">
    <source>
        <dbReference type="Proteomes" id="UP000622604"/>
    </source>
</evidence>
<proteinExistence type="predicted"/>
<dbReference type="Proteomes" id="UP000622604">
    <property type="component" value="Unassembled WGS sequence"/>
</dbReference>
<name>A0A8H9M5C5_9ALTE</name>
<evidence type="ECO:0000313" key="1">
    <source>
        <dbReference type="EMBL" id="GGZ70942.1"/>
    </source>
</evidence>
<dbReference type="AlphaFoldDB" id="A0A8H9M5C5"/>